<evidence type="ECO:0000259" key="4">
    <source>
        <dbReference type="PROSITE" id="PS50250"/>
    </source>
</evidence>
<comment type="caution">
    <text evidence="5">The sequence shown here is derived from an EMBL/GenBank/DDBJ whole genome shotgun (WGS) entry which is preliminary data.</text>
</comment>
<sequence>MSTDTEKKPEVTPTFTEKKKEKEVDYTKETDAAIEKAQQIVKSGPNKLQEALDQLMIVEKQTRMGGDAESTWRIVTEVIKLCGDQQAWTTLNDYIQIITKKRSQNKTAITKLVQEAMNYIDKTPSKEVKTELINTLRQVSEGKIYVEVERARLIKVLADMKEKEGNIAEAADLLQDVQVETIGSMEAPEKIDFILEQMRLVLDKKDYVRSVIISKKITPKSLVDTNHQDLKIRFYNLMLRYYNEKSDYLEMCRAHQAIYNTPKVQDDKSLWVDQLQQMVSFVILSPFDHEQSDLTHRILEDKKLEESELTLYKNVLKKFASTHLINWPEFESGQGAQLKKHQPALQQEKRWADLKQRVTEHNVRIVSKYYSRIATQRLADLLYLAPKPTEDVVAKMVSSKTIAAKIDRIDNVITFKQQVPENMDILNDWSHDIVELLNLVEKTNHLINKEKMRNQASKKVSAK</sequence>
<dbReference type="PANTHER" id="PTHR10855">
    <property type="entry name" value="26S PROTEASOME NON-ATPASE REGULATORY SUBUNIT 12/COP9 SIGNALOSOME COMPLEX SUBUNIT 4"/>
    <property type="match status" value="1"/>
</dbReference>
<protein>
    <submittedName>
        <fullName evidence="5">26S proteasome subunit Rpn5</fullName>
    </submittedName>
</protein>
<dbReference type="InterPro" id="IPR054559">
    <property type="entry name" value="PSMD12-CSN4-like_N"/>
</dbReference>
<evidence type="ECO:0000256" key="2">
    <source>
        <dbReference type="ARBA" id="ARBA00022942"/>
    </source>
</evidence>
<dbReference type="GO" id="GO:0005634">
    <property type="term" value="C:nucleus"/>
    <property type="evidence" value="ECO:0007669"/>
    <property type="project" value="UniProtKB-ARBA"/>
</dbReference>
<organism evidence="5 6">
    <name type="scientific">Acrasis kona</name>
    <dbReference type="NCBI Taxonomy" id="1008807"/>
    <lineage>
        <taxon>Eukaryota</taxon>
        <taxon>Discoba</taxon>
        <taxon>Heterolobosea</taxon>
        <taxon>Tetramitia</taxon>
        <taxon>Eutetramitia</taxon>
        <taxon>Acrasidae</taxon>
        <taxon>Acrasis</taxon>
    </lineage>
</organism>
<dbReference type="PROSITE" id="PS50250">
    <property type="entry name" value="PCI"/>
    <property type="match status" value="1"/>
</dbReference>
<feature type="domain" description="PCI" evidence="4">
    <location>
        <begin position="247"/>
        <end position="420"/>
    </location>
</feature>
<keyword evidence="2 5" id="KW-0647">Proteasome</keyword>
<dbReference type="Pfam" id="PF22241">
    <property type="entry name" value="PSMD12-CSN4_N"/>
    <property type="match status" value="1"/>
</dbReference>
<dbReference type="SUPFAM" id="SSF46785">
    <property type="entry name" value="Winged helix' DNA-binding domain"/>
    <property type="match status" value="1"/>
</dbReference>
<dbReference type="InterPro" id="IPR040134">
    <property type="entry name" value="PSMD12/CSN4"/>
</dbReference>
<dbReference type="InterPro" id="IPR036388">
    <property type="entry name" value="WH-like_DNA-bd_sf"/>
</dbReference>
<dbReference type="PANTHER" id="PTHR10855:SF1">
    <property type="entry name" value="26S PROTEASOME NON-ATPASE REGULATORY SUBUNIT 12"/>
    <property type="match status" value="1"/>
</dbReference>
<dbReference type="EMBL" id="JAOPGA020001861">
    <property type="protein sequence ID" value="KAL0491773.1"/>
    <property type="molecule type" value="Genomic_DNA"/>
</dbReference>
<dbReference type="GO" id="GO:0008541">
    <property type="term" value="C:proteasome regulatory particle, lid subcomplex"/>
    <property type="evidence" value="ECO:0007669"/>
    <property type="project" value="TreeGrafter"/>
</dbReference>
<keyword evidence="6" id="KW-1185">Reference proteome</keyword>
<dbReference type="InterPro" id="IPR000717">
    <property type="entry name" value="PCI_dom"/>
</dbReference>
<comment type="similarity">
    <text evidence="1">Belongs to the proteasome subunit p55 family.</text>
</comment>
<proteinExistence type="inferred from homology"/>
<dbReference type="InterPro" id="IPR036390">
    <property type="entry name" value="WH_DNA-bd_sf"/>
</dbReference>
<dbReference type="InterPro" id="IPR040896">
    <property type="entry name" value="RPN5_C"/>
</dbReference>
<feature type="region of interest" description="Disordered" evidence="3">
    <location>
        <begin position="1"/>
        <end position="26"/>
    </location>
</feature>
<evidence type="ECO:0000313" key="5">
    <source>
        <dbReference type="EMBL" id="KAL0491773.1"/>
    </source>
</evidence>
<accession>A0AAW2ZQP7</accession>
<reference evidence="5 6" key="1">
    <citation type="submission" date="2024-03" db="EMBL/GenBank/DDBJ databases">
        <title>The Acrasis kona genome and developmental transcriptomes reveal deep origins of eukaryotic multicellular pathways.</title>
        <authorList>
            <person name="Sheikh S."/>
            <person name="Fu C.-J."/>
            <person name="Brown M.W."/>
            <person name="Baldauf S.L."/>
        </authorList>
    </citation>
    <scope>NUCLEOTIDE SEQUENCE [LARGE SCALE GENOMIC DNA]</scope>
    <source>
        <strain evidence="5 6">ATCC MYA-3509</strain>
    </source>
</reference>
<dbReference type="AlphaFoldDB" id="A0AAW2ZQP7"/>
<dbReference type="Pfam" id="PF18098">
    <property type="entry name" value="RPN5_C"/>
    <property type="match status" value="1"/>
</dbReference>
<dbReference type="FunFam" id="1.10.10.10:FF:000070">
    <property type="entry name" value="26S proteasome non-ATPase regulatory subunit 12"/>
    <property type="match status" value="1"/>
</dbReference>
<evidence type="ECO:0000313" key="6">
    <source>
        <dbReference type="Proteomes" id="UP001431209"/>
    </source>
</evidence>
<dbReference type="GO" id="GO:0005737">
    <property type="term" value="C:cytoplasm"/>
    <property type="evidence" value="ECO:0007669"/>
    <property type="project" value="TreeGrafter"/>
</dbReference>
<dbReference type="Pfam" id="PF01399">
    <property type="entry name" value="PCI"/>
    <property type="match status" value="1"/>
</dbReference>
<dbReference type="Gene3D" id="1.10.10.10">
    <property type="entry name" value="Winged helix-like DNA-binding domain superfamily/Winged helix DNA-binding domain"/>
    <property type="match status" value="1"/>
</dbReference>
<dbReference type="Proteomes" id="UP001431209">
    <property type="component" value="Unassembled WGS sequence"/>
</dbReference>
<gene>
    <name evidence="5" type="ORF">AKO1_000513</name>
</gene>
<evidence type="ECO:0000256" key="1">
    <source>
        <dbReference type="ARBA" id="ARBA00006397"/>
    </source>
</evidence>
<dbReference type="SMART" id="SM00088">
    <property type="entry name" value="PINT"/>
    <property type="match status" value="1"/>
</dbReference>
<evidence type="ECO:0000256" key="3">
    <source>
        <dbReference type="SAM" id="MobiDB-lite"/>
    </source>
</evidence>
<name>A0AAW2ZQP7_9EUKA</name>